<dbReference type="GO" id="GO:0050660">
    <property type="term" value="F:flavin adenine dinucleotide binding"/>
    <property type="evidence" value="ECO:0007669"/>
    <property type="project" value="InterPro"/>
</dbReference>
<dbReference type="EMBL" id="KL647400">
    <property type="protein sequence ID" value="KEY75144.1"/>
    <property type="molecule type" value="Genomic_DNA"/>
</dbReference>
<dbReference type="InterPro" id="IPR012132">
    <property type="entry name" value="GMC_OxRdtase"/>
</dbReference>
<proteinExistence type="inferred from homology"/>
<dbReference type="PROSITE" id="PS00624">
    <property type="entry name" value="GMC_OXRED_2"/>
    <property type="match status" value="1"/>
</dbReference>
<evidence type="ECO:0000259" key="3">
    <source>
        <dbReference type="PROSITE" id="PS00624"/>
    </source>
</evidence>
<dbReference type="Pfam" id="PF05199">
    <property type="entry name" value="GMC_oxred_C"/>
    <property type="match status" value="1"/>
</dbReference>
<evidence type="ECO:0000256" key="1">
    <source>
        <dbReference type="ARBA" id="ARBA00010790"/>
    </source>
</evidence>
<comment type="similarity">
    <text evidence="1">Belongs to the GMC oxidoreductase family.</text>
</comment>
<dbReference type="PANTHER" id="PTHR11552:SF219">
    <property type="entry name" value="GLUCOSE-METHANOL-CHOLINE OXIDOREDUCTASE N-TERMINAL DOMAIN-CONTAINING PROTEIN"/>
    <property type="match status" value="1"/>
</dbReference>
<protein>
    <recommendedName>
        <fullName evidence="3">Glucose-methanol-choline oxidoreductase N-terminal domain-containing protein</fullName>
    </recommendedName>
</protein>
<dbReference type="Pfam" id="PF00732">
    <property type="entry name" value="GMC_oxred_N"/>
    <property type="match status" value="1"/>
</dbReference>
<dbReference type="GO" id="GO:0016614">
    <property type="term" value="F:oxidoreductase activity, acting on CH-OH group of donors"/>
    <property type="evidence" value="ECO:0007669"/>
    <property type="project" value="InterPro"/>
</dbReference>
<feature type="active site" description="Proton donor" evidence="2">
    <location>
        <position position="571"/>
    </location>
</feature>
<reference evidence="4 5" key="1">
    <citation type="journal article" date="2014" name="BMC Genomics">
        <title>Comparative genome sequencing reveals chemotype-specific gene clusters in the toxigenic black mold Stachybotrys.</title>
        <authorList>
            <person name="Semeiks J."/>
            <person name="Borek D."/>
            <person name="Otwinowski Z."/>
            <person name="Grishin N.V."/>
        </authorList>
    </citation>
    <scope>NUCLEOTIDE SEQUENCE [LARGE SCALE GENOMIC DNA]</scope>
    <source>
        <strain evidence="5">CBS 109288 / IBT 7711</strain>
    </source>
</reference>
<accession>A0A084BC65</accession>
<dbReference type="PANTHER" id="PTHR11552">
    <property type="entry name" value="GLUCOSE-METHANOL-CHOLINE GMC OXIDOREDUCTASE"/>
    <property type="match status" value="1"/>
</dbReference>
<dbReference type="InterPro" id="IPR007867">
    <property type="entry name" value="GMC_OxRtase_C"/>
</dbReference>
<dbReference type="InterPro" id="IPR036188">
    <property type="entry name" value="FAD/NAD-bd_sf"/>
</dbReference>
<dbReference type="Gene3D" id="3.30.560.10">
    <property type="entry name" value="Glucose Oxidase, domain 3"/>
    <property type="match status" value="1"/>
</dbReference>
<evidence type="ECO:0000313" key="5">
    <source>
        <dbReference type="Proteomes" id="UP000028045"/>
    </source>
</evidence>
<evidence type="ECO:0000256" key="2">
    <source>
        <dbReference type="PIRSR" id="PIRSR000137-1"/>
    </source>
</evidence>
<feature type="active site" description="Proton acceptor" evidence="2">
    <location>
        <position position="614"/>
    </location>
</feature>
<dbReference type="SUPFAM" id="SSF54373">
    <property type="entry name" value="FAD-linked reductases, C-terminal domain"/>
    <property type="match status" value="1"/>
</dbReference>
<dbReference type="OrthoDB" id="269227at2759"/>
<dbReference type="PIRSF" id="PIRSF000137">
    <property type="entry name" value="Alcohol_oxidase"/>
    <property type="match status" value="1"/>
</dbReference>
<dbReference type="SUPFAM" id="SSF51905">
    <property type="entry name" value="FAD/NAD(P)-binding domain"/>
    <property type="match status" value="1"/>
</dbReference>
<dbReference type="HOGENOM" id="CLU_002865_7_2_1"/>
<gene>
    <name evidence="4" type="ORF">S7711_01595</name>
</gene>
<dbReference type="Gene3D" id="3.50.50.60">
    <property type="entry name" value="FAD/NAD(P)-binding domain"/>
    <property type="match status" value="2"/>
</dbReference>
<sequence>MWPFSIFPERSPADVNGKTYDYVIVGGGTAGCVLASRLSQDPSVSVLLLEKGRVQDSIISRIPLMSQNLGMGEGLQVQDNRWTETMPGANGRRNQLYGGESIGGGSRINAMLWTRGPPADFASWAEMGFDGWSWDKVEPYFRKLENAVAHPESKSRGHDGPIELRRIEFPFQWNSFLEKAARKIGLPIEKDCNDPEAPAIGYFPLDVATNSRGERVSAFTAFLNKELALQRQDRLTVCTGVVASRLEVGSRRGLVTGVELKPARGKGDAQRNFVNATREVIICSGAICSPQLLLLSGIGPKTSGDEIGIPLIKELPAVGATFSDHYSFPIMLELPKKETLHILESIWGLWYIIIWLLFRTGLLSTSATSTSVFFRTTAIDENMQVKARDADGTDNLDASKSRNTPDVEIMLMPINSLERGASGHSVFSFYPTLVQPHGKGRIEISSRDPLAHPRITYPMFVDNRDLVSARKAVRFTMRLAEEFQNSGYPHPAPFSFAPGNKPDILKEYEKVARTDYDGRRVGTLAFTTTGIEAFCEKMHVEVKPSNNKSWRDVTDDEIDDYVRRVAHTSLHYSCTCPMSNDDKTGVVDQKLLVHGFKDLRIADASIFPKITSGHTMAPVMMIAARCADFIKETWQLDISDDLNP</sequence>
<keyword evidence="5" id="KW-1185">Reference proteome</keyword>
<dbReference type="InterPro" id="IPR000172">
    <property type="entry name" value="GMC_OxRdtase_N"/>
</dbReference>
<evidence type="ECO:0000313" key="4">
    <source>
        <dbReference type="EMBL" id="KEY75144.1"/>
    </source>
</evidence>
<feature type="domain" description="Glucose-methanol-choline oxidoreductase N-terminal" evidence="3">
    <location>
        <begin position="285"/>
        <end position="299"/>
    </location>
</feature>
<organism evidence="4 5">
    <name type="scientific">Stachybotrys chartarum (strain CBS 109288 / IBT 7711)</name>
    <name type="common">Toxic black mold</name>
    <name type="synonym">Stilbospora chartarum</name>
    <dbReference type="NCBI Taxonomy" id="1280523"/>
    <lineage>
        <taxon>Eukaryota</taxon>
        <taxon>Fungi</taxon>
        <taxon>Dikarya</taxon>
        <taxon>Ascomycota</taxon>
        <taxon>Pezizomycotina</taxon>
        <taxon>Sordariomycetes</taxon>
        <taxon>Hypocreomycetidae</taxon>
        <taxon>Hypocreales</taxon>
        <taxon>Stachybotryaceae</taxon>
        <taxon>Stachybotrys</taxon>
    </lineage>
</organism>
<dbReference type="AlphaFoldDB" id="A0A084BC65"/>
<dbReference type="Proteomes" id="UP000028045">
    <property type="component" value="Unassembled WGS sequence"/>
</dbReference>
<name>A0A084BC65_STACB</name>